<comment type="similarity">
    <text evidence="1">Belongs to the cutinase family.</text>
</comment>
<dbReference type="InterPro" id="IPR029058">
    <property type="entry name" value="AB_hydrolase_fold"/>
</dbReference>
<keyword evidence="7" id="KW-1185">Reference proteome</keyword>
<evidence type="ECO:0000256" key="3">
    <source>
        <dbReference type="ARBA" id="ARBA00022801"/>
    </source>
</evidence>
<dbReference type="Gene3D" id="3.40.50.1820">
    <property type="entry name" value="alpha/beta hydrolase"/>
    <property type="match status" value="1"/>
</dbReference>
<evidence type="ECO:0000256" key="5">
    <source>
        <dbReference type="SAM" id="SignalP"/>
    </source>
</evidence>
<feature type="signal peptide" evidence="5">
    <location>
        <begin position="1"/>
        <end position="22"/>
    </location>
</feature>
<dbReference type="Pfam" id="PF01083">
    <property type="entry name" value="Cutinase"/>
    <property type="match status" value="1"/>
</dbReference>
<dbReference type="RefSeq" id="WP_329410811.1">
    <property type="nucleotide sequence ID" value="NZ_CP109441.1"/>
</dbReference>
<name>A0ABZ1YUB0_9NOCA</name>
<accession>A0ABZ1YUB0</accession>
<dbReference type="PANTHER" id="PTHR33630">
    <property type="entry name" value="CUTINASE RV1984C-RELATED-RELATED"/>
    <property type="match status" value="1"/>
</dbReference>
<organism evidence="6 7">
    <name type="scientific">Nocardia vinacea</name>
    <dbReference type="NCBI Taxonomy" id="96468"/>
    <lineage>
        <taxon>Bacteria</taxon>
        <taxon>Bacillati</taxon>
        <taxon>Actinomycetota</taxon>
        <taxon>Actinomycetes</taxon>
        <taxon>Mycobacteriales</taxon>
        <taxon>Nocardiaceae</taxon>
        <taxon>Nocardia</taxon>
    </lineage>
</organism>
<evidence type="ECO:0000256" key="2">
    <source>
        <dbReference type="ARBA" id="ARBA00022487"/>
    </source>
</evidence>
<keyword evidence="5" id="KW-0732">Signal</keyword>
<sequence>MTVSTRHRVLIAAAALITVSTAIESVGTTLGTPEAAAVPIGPGCPALYIFGIQGTGQSSPSADPLADTGVVGSLIGPVVSAAPGLVQRSYITYSAGFGGAVPGGPDPYLVSVLDARNQLDAAATEIAAACPDTMIAGVGYSQGAQAMSSFARDVGAGAGPVGPEHIAAIALYANPDRAPDAPTFPGRPGQKVPDAVPGTGGAAVSAVEIPNPPASGGGIADGANSYGALTGRVADICTDGDLACSAPDRAALLRVGAEIAAQADLRNPFAAVGSVGAMFSAALGDAWTTVVLNDFQVGAGNVDYVPQLSLAGRLIDTADPRIPGPSSEETSSAAARWNEITATVASNPIGLLPKLFGQLGTAWGQLVADNGDLLNPAIWVRYADTVARHNNYAISGQLDSGIAWMVALAHDIAGSR</sequence>
<keyword evidence="2" id="KW-0719">Serine esterase</keyword>
<evidence type="ECO:0000313" key="6">
    <source>
        <dbReference type="EMBL" id="WUV46763.1"/>
    </source>
</evidence>
<protein>
    <submittedName>
        <fullName evidence="6">Cutinase family protein</fullName>
    </submittedName>
</protein>
<dbReference type="SMART" id="SM01110">
    <property type="entry name" value="Cutinase"/>
    <property type="match status" value="1"/>
</dbReference>
<dbReference type="InterPro" id="IPR000675">
    <property type="entry name" value="Cutinase/axe"/>
</dbReference>
<feature type="chain" id="PRO_5045230923" evidence="5">
    <location>
        <begin position="23"/>
        <end position="416"/>
    </location>
</feature>
<dbReference type="Proteomes" id="UP001432062">
    <property type="component" value="Chromosome"/>
</dbReference>
<reference evidence="6" key="1">
    <citation type="submission" date="2022-10" db="EMBL/GenBank/DDBJ databases">
        <title>The complete genomes of actinobacterial strains from the NBC collection.</title>
        <authorList>
            <person name="Joergensen T.S."/>
            <person name="Alvarez Arevalo M."/>
            <person name="Sterndorff E.B."/>
            <person name="Faurdal D."/>
            <person name="Vuksanovic O."/>
            <person name="Mourched A.-S."/>
            <person name="Charusanti P."/>
            <person name="Shaw S."/>
            <person name="Blin K."/>
            <person name="Weber T."/>
        </authorList>
    </citation>
    <scope>NUCLEOTIDE SEQUENCE</scope>
    <source>
        <strain evidence="6">NBC_01482</strain>
    </source>
</reference>
<proteinExistence type="inferred from homology"/>
<evidence type="ECO:0000313" key="7">
    <source>
        <dbReference type="Proteomes" id="UP001432062"/>
    </source>
</evidence>
<keyword evidence="3" id="KW-0378">Hydrolase</keyword>
<dbReference type="SUPFAM" id="SSF53474">
    <property type="entry name" value="alpha/beta-Hydrolases"/>
    <property type="match status" value="1"/>
</dbReference>
<dbReference type="EMBL" id="CP109441">
    <property type="protein sequence ID" value="WUV46763.1"/>
    <property type="molecule type" value="Genomic_DNA"/>
</dbReference>
<dbReference type="PANTHER" id="PTHR33630:SF9">
    <property type="entry name" value="CUTINASE 4"/>
    <property type="match status" value="1"/>
</dbReference>
<evidence type="ECO:0000256" key="1">
    <source>
        <dbReference type="ARBA" id="ARBA00007534"/>
    </source>
</evidence>
<keyword evidence="4" id="KW-1015">Disulfide bond</keyword>
<gene>
    <name evidence="6" type="ORF">OG563_00415</name>
</gene>
<evidence type="ECO:0000256" key="4">
    <source>
        <dbReference type="ARBA" id="ARBA00023157"/>
    </source>
</evidence>